<dbReference type="InterPro" id="IPR022929">
    <property type="entry name" value="Put_MntP"/>
</dbReference>
<evidence type="ECO:0000256" key="5">
    <source>
        <dbReference type="ARBA" id="ARBA00023065"/>
    </source>
</evidence>
<keyword evidence="3 8" id="KW-0812">Transmembrane</keyword>
<comment type="subcellular location">
    <subcellularLocation>
        <location evidence="8">Cell membrane</location>
        <topology evidence="8">Multi-pass membrane protein</topology>
    </subcellularLocation>
</comment>
<keyword evidence="4 8" id="KW-1133">Transmembrane helix</keyword>
<feature type="transmembrane region" description="Helical" evidence="8">
    <location>
        <begin position="135"/>
        <end position="156"/>
    </location>
</feature>
<keyword evidence="10" id="KW-1185">Reference proteome</keyword>
<feature type="transmembrane region" description="Helical" evidence="8">
    <location>
        <begin position="163"/>
        <end position="184"/>
    </location>
</feature>
<evidence type="ECO:0000256" key="8">
    <source>
        <dbReference type="HAMAP-Rule" id="MF_01521"/>
    </source>
</evidence>
<comment type="function">
    <text evidence="8">Probably functions as a manganese efflux pump.</text>
</comment>
<gene>
    <name evidence="8 9" type="primary">mntP</name>
    <name evidence="9" type="ORF">BACCIP111899_01238</name>
</gene>
<keyword evidence="7 8" id="KW-0464">Manganese</keyword>
<evidence type="ECO:0000256" key="2">
    <source>
        <dbReference type="ARBA" id="ARBA00022475"/>
    </source>
</evidence>
<proteinExistence type="inferred from homology"/>
<feature type="transmembrane region" description="Helical" evidence="8">
    <location>
        <begin position="6"/>
        <end position="29"/>
    </location>
</feature>
<evidence type="ECO:0000256" key="7">
    <source>
        <dbReference type="ARBA" id="ARBA00023211"/>
    </source>
</evidence>
<evidence type="ECO:0000256" key="1">
    <source>
        <dbReference type="ARBA" id="ARBA00022448"/>
    </source>
</evidence>
<dbReference type="HAMAP" id="MF_01521">
    <property type="entry name" value="MntP_pump"/>
    <property type="match status" value="1"/>
</dbReference>
<keyword evidence="6 8" id="KW-0472">Membrane</keyword>
<accession>A0ABM8Y8L9</accession>
<evidence type="ECO:0000256" key="6">
    <source>
        <dbReference type="ARBA" id="ARBA00023136"/>
    </source>
</evidence>
<comment type="similarity">
    <text evidence="8">Belongs to the MntP (TC 9.B.29) family.</text>
</comment>
<dbReference type="Proteomes" id="UP000789423">
    <property type="component" value="Unassembled WGS sequence"/>
</dbReference>
<name>A0ABM8Y8L9_9BACI</name>
<evidence type="ECO:0000256" key="4">
    <source>
        <dbReference type="ARBA" id="ARBA00022989"/>
    </source>
</evidence>
<sequence>MKIEHIISELLPLFIMAFALGLDAFSVSLGMGMITLKQRQIFYIGIIIGIFHIIMPFIGIMLGRFLSEQFGSITTIVGSILLMGLGFHIVYSSLSHDDEYRSVPAGGSLLLFAFSVSMDSFSVGLSLGIYGARTFVTILIFGVVSMMLTWIGLLIGRRAQSILGTYGEVLGGIILVGFGIKLLFSV</sequence>
<protein>
    <recommendedName>
        <fullName evidence="8">Putative manganese efflux pump MntP</fullName>
    </recommendedName>
</protein>
<dbReference type="PANTHER" id="PTHR35529">
    <property type="entry name" value="MANGANESE EFFLUX PUMP MNTP-RELATED"/>
    <property type="match status" value="1"/>
</dbReference>
<keyword evidence="1 8" id="KW-0813">Transport</keyword>
<dbReference type="RefSeq" id="WP_230574285.1">
    <property type="nucleotide sequence ID" value="NZ_CAKJTI010000004.1"/>
</dbReference>
<evidence type="ECO:0000313" key="9">
    <source>
        <dbReference type="EMBL" id="CAG9612066.1"/>
    </source>
</evidence>
<feature type="transmembrane region" description="Helical" evidence="8">
    <location>
        <begin position="69"/>
        <end position="91"/>
    </location>
</feature>
<dbReference type="Pfam" id="PF02659">
    <property type="entry name" value="Mntp"/>
    <property type="match status" value="1"/>
</dbReference>
<organism evidence="9 10">
    <name type="scientific">Bacillus rhizoplanae</name>
    <dbReference type="NCBI Taxonomy" id="2880966"/>
    <lineage>
        <taxon>Bacteria</taxon>
        <taxon>Bacillati</taxon>
        <taxon>Bacillota</taxon>
        <taxon>Bacilli</taxon>
        <taxon>Bacillales</taxon>
        <taxon>Bacillaceae</taxon>
        <taxon>Bacillus</taxon>
    </lineage>
</organism>
<evidence type="ECO:0000256" key="3">
    <source>
        <dbReference type="ARBA" id="ARBA00022692"/>
    </source>
</evidence>
<feature type="transmembrane region" description="Helical" evidence="8">
    <location>
        <begin position="103"/>
        <end position="129"/>
    </location>
</feature>
<feature type="transmembrane region" description="Helical" evidence="8">
    <location>
        <begin position="41"/>
        <end position="63"/>
    </location>
</feature>
<keyword evidence="5 8" id="KW-0406">Ion transport</keyword>
<evidence type="ECO:0000313" key="10">
    <source>
        <dbReference type="Proteomes" id="UP000789423"/>
    </source>
</evidence>
<dbReference type="PANTHER" id="PTHR35529:SF1">
    <property type="entry name" value="MANGANESE EFFLUX PUMP MNTP-RELATED"/>
    <property type="match status" value="1"/>
</dbReference>
<dbReference type="EMBL" id="CAKJTI010000004">
    <property type="protein sequence ID" value="CAG9612066.1"/>
    <property type="molecule type" value="Genomic_DNA"/>
</dbReference>
<comment type="caution">
    <text evidence="9">The sequence shown here is derived from an EMBL/GenBank/DDBJ whole genome shotgun (WGS) entry which is preliminary data.</text>
</comment>
<keyword evidence="2 8" id="KW-1003">Cell membrane</keyword>
<dbReference type="InterPro" id="IPR003810">
    <property type="entry name" value="Mntp/YtaF"/>
</dbReference>
<reference evidence="9 10" key="1">
    <citation type="submission" date="2021-10" db="EMBL/GenBank/DDBJ databases">
        <authorList>
            <person name="Criscuolo A."/>
        </authorList>
    </citation>
    <scope>NUCLEOTIDE SEQUENCE [LARGE SCALE GENOMIC DNA]</scope>
    <source>
        <strain evidence="10">CIP 111899</strain>
    </source>
</reference>